<feature type="compositionally biased region" description="Low complexity" evidence="1">
    <location>
        <begin position="186"/>
        <end position="201"/>
    </location>
</feature>
<keyword evidence="3" id="KW-1185">Reference proteome</keyword>
<organism evidence="2 3">
    <name type="scientific">Durusdinium trenchii</name>
    <dbReference type="NCBI Taxonomy" id="1381693"/>
    <lineage>
        <taxon>Eukaryota</taxon>
        <taxon>Sar</taxon>
        <taxon>Alveolata</taxon>
        <taxon>Dinophyceae</taxon>
        <taxon>Suessiales</taxon>
        <taxon>Symbiodiniaceae</taxon>
        <taxon>Durusdinium</taxon>
    </lineage>
</organism>
<reference evidence="2 3" key="1">
    <citation type="submission" date="2024-02" db="EMBL/GenBank/DDBJ databases">
        <authorList>
            <person name="Chen Y."/>
            <person name="Shah S."/>
            <person name="Dougan E. K."/>
            <person name="Thang M."/>
            <person name="Chan C."/>
        </authorList>
    </citation>
    <scope>NUCLEOTIDE SEQUENCE [LARGE SCALE GENOMIC DNA]</scope>
</reference>
<feature type="compositionally biased region" description="Basic and acidic residues" evidence="1">
    <location>
        <begin position="221"/>
        <end position="231"/>
    </location>
</feature>
<gene>
    <name evidence="2" type="ORF">CCMP2556_LOCUS29475</name>
</gene>
<protein>
    <submittedName>
        <fullName evidence="2">Uncharacterized protein</fullName>
    </submittedName>
</protein>
<dbReference type="Proteomes" id="UP001642484">
    <property type="component" value="Unassembled WGS sequence"/>
</dbReference>
<sequence length="277" mass="31546">MEQRTGKEDYGRNTIASSHFGLQTLPLELTDLFQPSPRWMRPRWKEMHLGGEPNWQMVTKGRIKAKEKRDEAEKPSTQVVEESVHFPAQTQAGHHQDKDILHAPVWPDTEDEFQERPTKSKTKQLRDLPPDEVQVPENPERLSTQALVDFLQNGSIRRKLLRRGVPIREQLVRWFRELQDPPKSLAAPAPRAKQSASASASGGRRDSLPKATPAPWSKLAKKSEEKRSMRAEAPEFFPKDMESMPAGTVLVPCVRGPRRFSCSACRAYFAHRSHGFA</sequence>
<comment type="caution">
    <text evidence="2">The sequence shown here is derived from an EMBL/GenBank/DDBJ whole genome shotgun (WGS) entry which is preliminary data.</text>
</comment>
<evidence type="ECO:0000256" key="1">
    <source>
        <dbReference type="SAM" id="MobiDB-lite"/>
    </source>
</evidence>
<evidence type="ECO:0000313" key="2">
    <source>
        <dbReference type="EMBL" id="CAK9059898.1"/>
    </source>
</evidence>
<evidence type="ECO:0000313" key="3">
    <source>
        <dbReference type="Proteomes" id="UP001642484"/>
    </source>
</evidence>
<proteinExistence type="predicted"/>
<feature type="region of interest" description="Disordered" evidence="1">
    <location>
        <begin position="182"/>
        <end position="231"/>
    </location>
</feature>
<feature type="compositionally biased region" description="Basic and acidic residues" evidence="1">
    <location>
        <begin position="114"/>
        <end position="129"/>
    </location>
</feature>
<feature type="region of interest" description="Disordered" evidence="1">
    <location>
        <begin position="109"/>
        <end position="139"/>
    </location>
</feature>
<accession>A0ABP0N916</accession>
<name>A0ABP0N916_9DINO</name>
<dbReference type="EMBL" id="CAXAMN010021473">
    <property type="protein sequence ID" value="CAK9059898.1"/>
    <property type="molecule type" value="Genomic_DNA"/>
</dbReference>